<proteinExistence type="predicted"/>
<keyword evidence="4" id="KW-0808">Transferase</keyword>
<dbReference type="CDD" id="cd00130">
    <property type="entry name" value="PAS"/>
    <property type="match status" value="1"/>
</dbReference>
<dbReference type="PANTHER" id="PTHR41523">
    <property type="entry name" value="TWO-COMPONENT SYSTEM SENSOR PROTEIN"/>
    <property type="match status" value="1"/>
</dbReference>
<dbReference type="Gene3D" id="3.30.450.40">
    <property type="match status" value="1"/>
</dbReference>
<dbReference type="InterPro" id="IPR003018">
    <property type="entry name" value="GAF"/>
</dbReference>
<dbReference type="SUPFAM" id="SSF55781">
    <property type="entry name" value="GAF domain-like"/>
    <property type="match status" value="1"/>
</dbReference>
<dbReference type="InterPro" id="IPR011102">
    <property type="entry name" value="Sig_transdc_His_kinase_HWE"/>
</dbReference>
<dbReference type="Pfam" id="PF07536">
    <property type="entry name" value="HWE_HK"/>
    <property type="match status" value="1"/>
</dbReference>
<organism evidence="10">
    <name type="scientific">Vecturithrix granuli</name>
    <dbReference type="NCBI Taxonomy" id="1499967"/>
    <lineage>
        <taxon>Bacteria</taxon>
        <taxon>Candidatus Moduliflexota</taxon>
        <taxon>Candidatus Vecturitrichia</taxon>
        <taxon>Candidatus Vecturitrichales</taxon>
        <taxon>Candidatus Vecturitrichaceae</taxon>
        <taxon>Candidatus Vecturithrix</taxon>
    </lineage>
</organism>
<dbReference type="PANTHER" id="PTHR41523:SF8">
    <property type="entry name" value="ETHYLENE RESPONSE SENSOR PROTEIN"/>
    <property type="match status" value="1"/>
</dbReference>
<dbReference type="InterPro" id="IPR036890">
    <property type="entry name" value="HATPase_C_sf"/>
</dbReference>
<gene>
    <name evidence="10" type="ORF">U27_02797</name>
</gene>
<evidence type="ECO:0000256" key="4">
    <source>
        <dbReference type="ARBA" id="ARBA00022679"/>
    </source>
</evidence>
<dbReference type="SMART" id="SM00065">
    <property type="entry name" value="GAF"/>
    <property type="match status" value="1"/>
</dbReference>
<dbReference type="STRING" id="1499967.U27_02797"/>
<evidence type="ECO:0000256" key="5">
    <source>
        <dbReference type="ARBA" id="ARBA00022741"/>
    </source>
</evidence>
<dbReference type="Pfam" id="PF13426">
    <property type="entry name" value="PAS_9"/>
    <property type="match status" value="1"/>
</dbReference>
<dbReference type="SUPFAM" id="SSF55785">
    <property type="entry name" value="PYP-like sensor domain (PAS domain)"/>
    <property type="match status" value="1"/>
</dbReference>
<keyword evidence="5" id="KW-0547">Nucleotide-binding</keyword>
<dbReference type="Proteomes" id="UP000030661">
    <property type="component" value="Unassembled WGS sequence"/>
</dbReference>
<dbReference type="Gene3D" id="3.30.450.20">
    <property type="entry name" value="PAS domain"/>
    <property type="match status" value="1"/>
</dbReference>
<comment type="catalytic activity">
    <reaction evidence="1">
        <text>ATP + protein L-histidine = ADP + protein N-phospho-L-histidine.</text>
        <dbReference type="EC" id="2.7.13.3"/>
    </reaction>
</comment>
<dbReference type="GO" id="GO:0004673">
    <property type="term" value="F:protein histidine kinase activity"/>
    <property type="evidence" value="ECO:0007669"/>
    <property type="project" value="UniProtKB-EC"/>
</dbReference>
<evidence type="ECO:0000256" key="1">
    <source>
        <dbReference type="ARBA" id="ARBA00000085"/>
    </source>
</evidence>
<dbReference type="GO" id="GO:0005524">
    <property type="term" value="F:ATP binding"/>
    <property type="evidence" value="ECO:0007669"/>
    <property type="project" value="UniProtKB-KW"/>
</dbReference>
<evidence type="ECO:0000259" key="9">
    <source>
        <dbReference type="PROSITE" id="PS50109"/>
    </source>
</evidence>
<dbReference type="Pfam" id="PF02518">
    <property type="entry name" value="HATPase_c"/>
    <property type="match status" value="1"/>
</dbReference>
<dbReference type="PROSITE" id="PS50109">
    <property type="entry name" value="HIS_KIN"/>
    <property type="match status" value="1"/>
</dbReference>
<dbReference type="InterPro" id="IPR005467">
    <property type="entry name" value="His_kinase_dom"/>
</dbReference>
<keyword evidence="6 10" id="KW-0418">Kinase</keyword>
<dbReference type="EC" id="2.7.13.3" evidence="2"/>
<keyword evidence="3" id="KW-0597">Phosphoprotein</keyword>
<evidence type="ECO:0000313" key="10">
    <source>
        <dbReference type="EMBL" id="GAK55836.1"/>
    </source>
</evidence>
<keyword evidence="8" id="KW-0175">Coiled coil</keyword>
<dbReference type="InterPro" id="IPR000014">
    <property type="entry name" value="PAS"/>
</dbReference>
<name>A0A081BU31_VECG1</name>
<dbReference type="Gene3D" id="3.30.565.10">
    <property type="entry name" value="Histidine kinase-like ATPase, C-terminal domain"/>
    <property type="match status" value="1"/>
</dbReference>
<dbReference type="InterPro" id="IPR003594">
    <property type="entry name" value="HATPase_dom"/>
</dbReference>
<dbReference type="Pfam" id="PF01590">
    <property type="entry name" value="GAF"/>
    <property type="match status" value="1"/>
</dbReference>
<dbReference type="SMART" id="SM00091">
    <property type="entry name" value="PAS"/>
    <property type="match status" value="1"/>
</dbReference>
<dbReference type="EMBL" id="DF820464">
    <property type="protein sequence ID" value="GAK55836.1"/>
    <property type="molecule type" value="Genomic_DNA"/>
</dbReference>
<dbReference type="eggNOG" id="COG3920">
    <property type="taxonomic scope" value="Bacteria"/>
</dbReference>
<reference evidence="10" key="1">
    <citation type="journal article" date="2015" name="PeerJ">
        <title>First genomic representation of candidate bacterial phylum KSB3 points to enhanced environmental sensing as a trigger of wastewater bulking.</title>
        <authorList>
            <person name="Sekiguchi Y."/>
            <person name="Ohashi A."/>
            <person name="Parks D.H."/>
            <person name="Yamauchi T."/>
            <person name="Tyson G.W."/>
            <person name="Hugenholtz P."/>
        </authorList>
    </citation>
    <scope>NUCLEOTIDE SEQUENCE [LARGE SCALE GENOMIC DNA]</scope>
</reference>
<dbReference type="eggNOG" id="COG2203">
    <property type="taxonomic scope" value="Bacteria"/>
</dbReference>
<dbReference type="HOGENOM" id="CLU_476244_0_0_0"/>
<evidence type="ECO:0000256" key="3">
    <source>
        <dbReference type="ARBA" id="ARBA00022553"/>
    </source>
</evidence>
<protein>
    <recommendedName>
        <fullName evidence="2">histidine kinase</fullName>
        <ecNumber evidence="2">2.7.13.3</ecNumber>
    </recommendedName>
</protein>
<dbReference type="SUPFAM" id="SSF55874">
    <property type="entry name" value="ATPase domain of HSP90 chaperone/DNA topoisomerase II/histidine kinase"/>
    <property type="match status" value="1"/>
</dbReference>
<feature type="coiled-coil region" evidence="8">
    <location>
        <begin position="32"/>
        <end position="63"/>
    </location>
</feature>
<evidence type="ECO:0000313" key="11">
    <source>
        <dbReference type="Proteomes" id="UP000030661"/>
    </source>
</evidence>
<accession>A0A081BU31</accession>
<keyword evidence="7" id="KW-0067">ATP-binding</keyword>
<dbReference type="NCBIfam" id="TIGR00229">
    <property type="entry name" value="sensory_box"/>
    <property type="match status" value="1"/>
</dbReference>
<keyword evidence="11" id="KW-1185">Reference proteome</keyword>
<sequence length="572" mass="65143">MKDKEIGKGRFSRFRKRLGEAIQKHIGLPVGPEEIQQIIEKLQDELDEKNKEIRQLQAQLEGEWHRYDEFYNSVPLGYCLLDRSGRIIEANLTLAEQLGVEKRLLIGTRFDDHIIQEDLGKFSLHLEKSFEEKTIQRVETRLTNKAMPQNFVQVESVVVSTDEYGSLVCQTSIRNITDLVLARESLLRRESELAFFNRVSRVFESTTELTTILMTVLEEVRRLLEVTACSIWLCDHETGELVCEHAIGPYSDAVRGWRLSPGQGIVGWVASTGRSLIVSDAWADDRHFRGVDLQTGQVLRSILAVPMLVKDQVIGVLQVLDDEIGRFTLRDQALQELLAALAGLAIENAHLFKQTLQNNAIQENLLHEINHRVENTMAIVINLFSMVRRHAGLKQYSISRDLMTNMLNRVRGLKVVHDFLSELNWHPLPLSEITQQVIQSYLKVLEPKKPIKIDVPASLVRISPEQGVILALIIYELVSNTVKHGLAERESGRITVHIAWVNGAIFFKYQDDGPGYQNDFSQFEHHNLGIYLIQKIVQKNLYGKVEFYNDQGAVTTITFEAEEEGKTGESSE</sequence>
<feature type="domain" description="Histidine kinase" evidence="9">
    <location>
        <begin position="368"/>
        <end position="563"/>
    </location>
</feature>
<evidence type="ECO:0000256" key="8">
    <source>
        <dbReference type="SAM" id="Coils"/>
    </source>
</evidence>
<evidence type="ECO:0000256" key="7">
    <source>
        <dbReference type="ARBA" id="ARBA00022840"/>
    </source>
</evidence>
<dbReference type="InterPro" id="IPR035965">
    <property type="entry name" value="PAS-like_dom_sf"/>
</dbReference>
<dbReference type="InterPro" id="IPR029016">
    <property type="entry name" value="GAF-like_dom_sf"/>
</dbReference>
<evidence type="ECO:0000256" key="6">
    <source>
        <dbReference type="ARBA" id="ARBA00022777"/>
    </source>
</evidence>
<dbReference type="AlphaFoldDB" id="A0A081BU31"/>
<evidence type="ECO:0000256" key="2">
    <source>
        <dbReference type="ARBA" id="ARBA00012438"/>
    </source>
</evidence>